<dbReference type="PROSITE" id="PS50157">
    <property type="entry name" value="ZINC_FINGER_C2H2_2"/>
    <property type="match status" value="5"/>
</dbReference>
<keyword evidence="10" id="KW-0539">Nucleus</keyword>
<accession>A0A4Z2BLG7</accession>
<gene>
    <name evidence="14" type="ORF">fugu_018194</name>
</gene>
<feature type="region of interest" description="Disordered" evidence="12">
    <location>
        <begin position="733"/>
        <end position="757"/>
    </location>
</feature>
<keyword evidence="4" id="KW-0677">Repeat</keyword>
<feature type="domain" description="C2H2-type" evidence="13">
    <location>
        <begin position="28"/>
        <end position="55"/>
    </location>
</feature>
<dbReference type="InterPro" id="IPR036236">
    <property type="entry name" value="Znf_C2H2_sf"/>
</dbReference>
<evidence type="ECO:0000256" key="2">
    <source>
        <dbReference type="ARBA" id="ARBA00006991"/>
    </source>
</evidence>
<evidence type="ECO:0000256" key="7">
    <source>
        <dbReference type="ARBA" id="ARBA00023015"/>
    </source>
</evidence>
<proteinExistence type="inferred from homology"/>
<keyword evidence="9" id="KW-0804">Transcription</keyword>
<comment type="caution">
    <text evidence="14">The sequence shown here is derived from an EMBL/GenBank/DDBJ whole genome shotgun (WGS) entry which is preliminary data.</text>
</comment>
<organism evidence="14 15">
    <name type="scientific">Takifugu bimaculatus</name>
    <dbReference type="NCBI Taxonomy" id="433685"/>
    <lineage>
        <taxon>Eukaryota</taxon>
        <taxon>Metazoa</taxon>
        <taxon>Chordata</taxon>
        <taxon>Craniata</taxon>
        <taxon>Vertebrata</taxon>
        <taxon>Euteleostomi</taxon>
        <taxon>Actinopterygii</taxon>
        <taxon>Neopterygii</taxon>
        <taxon>Teleostei</taxon>
        <taxon>Neoteleostei</taxon>
        <taxon>Acanthomorphata</taxon>
        <taxon>Eupercaria</taxon>
        <taxon>Tetraodontiformes</taxon>
        <taxon>Tetradontoidea</taxon>
        <taxon>Tetraodontidae</taxon>
        <taxon>Takifugu</taxon>
    </lineage>
</organism>
<feature type="compositionally biased region" description="Polar residues" evidence="12">
    <location>
        <begin position="677"/>
        <end position="702"/>
    </location>
</feature>
<dbReference type="PROSITE" id="PS00028">
    <property type="entry name" value="ZINC_FINGER_C2H2_1"/>
    <property type="match status" value="4"/>
</dbReference>
<comment type="subcellular location">
    <subcellularLocation>
        <location evidence="1">Nucleus</location>
    </subcellularLocation>
</comment>
<keyword evidence="6" id="KW-0862">Zinc</keyword>
<protein>
    <recommendedName>
        <fullName evidence="13">C2H2-type domain-containing protein</fullName>
    </recommendedName>
</protein>
<keyword evidence="5 11" id="KW-0863">Zinc-finger</keyword>
<dbReference type="PANTHER" id="PTHR45925:SF3">
    <property type="entry name" value="ZINC FINGER PROTEIN 516"/>
    <property type="match status" value="1"/>
</dbReference>
<feature type="region of interest" description="Disordered" evidence="12">
    <location>
        <begin position="604"/>
        <end position="711"/>
    </location>
</feature>
<feature type="domain" description="C2H2-type" evidence="13">
    <location>
        <begin position="56"/>
        <end position="78"/>
    </location>
</feature>
<evidence type="ECO:0000256" key="4">
    <source>
        <dbReference type="ARBA" id="ARBA00022737"/>
    </source>
</evidence>
<dbReference type="FunFam" id="3.30.160.60:FF:000446">
    <property type="entry name" value="Zinc finger protein"/>
    <property type="match status" value="1"/>
</dbReference>
<keyword evidence="15" id="KW-1185">Reference proteome</keyword>
<evidence type="ECO:0000256" key="6">
    <source>
        <dbReference type="ARBA" id="ARBA00022833"/>
    </source>
</evidence>
<evidence type="ECO:0000256" key="5">
    <source>
        <dbReference type="ARBA" id="ARBA00022771"/>
    </source>
</evidence>
<feature type="compositionally biased region" description="Polar residues" evidence="12">
    <location>
        <begin position="627"/>
        <end position="639"/>
    </location>
</feature>
<dbReference type="FunFam" id="3.30.160.60:FF:000075">
    <property type="entry name" value="Putative zinc finger protein 536"/>
    <property type="match status" value="1"/>
</dbReference>
<reference evidence="14 15" key="1">
    <citation type="submission" date="2019-04" db="EMBL/GenBank/DDBJ databases">
        <title>The sequence and de novo assembly of Takifugu bimaculatus genome using PacBio and Hi-C technologies.</title>
        <authorList>
            <person name="Xu P."/>
            <person name="Liu B."/>
            <person name="Zhou Z."/>
        </authorList>
    </citation>
    <scope>NUCLEOTIDE SEQUENCE [LARGE SCALE GENOMIC DNA]</scope>
    <source>
        <strain evidence="14">TB-2018</strain>
        <tissue evidence="14">Muscle</tissue>
    </source>
</reference>
<dbReference type="InterPro" id="IPR013087">
    <property type="entry name" value="Znf_C2H2_type"/>
</dbReference>
<name>A0A4Z2BLG7_9TELE</name>
<dbReference type="Proteomes" id="UP000516260">
    <property type="component" value="Chromosome 20"/>
</dbReference>
<dbReference type="SMART" id="SM00355">
    <property type="entry name" value="ZnF_C2H2"/>
    <property type="match status" value="7"/>
</dbReference>
<evidence type="ECO:0000259" key="13">
    <source>
        <dbReference type="PROSITE" id="PS50157"/>
    </source>
</evidence>
<evidence type="ECO:0000256" key="9">
    <source>
        <dbReference type="ARBA" id="ARBA00023163"/>
    </source>
</evidence>
<comment type="similarity">
    <text evidence="2">Belongs to the krueppel C2H2-type zinc-finger protein family.</text>
</comment>
<dbReference type="GO" id="GO:0008270">
    <property type="term" value="F:zinc ion binding"/>
    <property type="evidence" value="ECO:0007669"/>
    <property type="project" value="UniProtKB-KW"/>
</dbReference>
<evidence type="ECO:0000256" key="11">
    <source>
        <dbReference type="PROSITE-ProRule" id="PRU00042"/>
    </source>
</evidence>
<feature type="domain" description="C2H2-type" evidence="13">
    <location>
        <begin position="173"/>
        <end position="200"/>
    </location>
</feature>
<dbReference type="GO" id="GO:0005634">
    <property type="term" value="C:nucleus"/>
    <property type="evidence" value="ECO:0007669"/>
    <property type="project" value="UniProtKB-SubCell"/>
</dbReference>
<dbReference type="GO" id="GO:0000981">
    <property type="term" value="F:DNA-binding transcription factor activity, RNA polymerase II-specific"/>
    <property type="evidence" value="ECO:0007669"/>
    <property type="project" value="TreeGrafter"/>
</dbReference>
<keyword evidence="7" id="KW-0805">Transcription regulation</keyword>
<evidence type="ECO:0000256" key="12">
    <source>
        <dbReference type="SAM" id="MobiDB-lite"/>
    </source>
</evidence>
<evidence type="ECO:0000256" key="10">
    <source>
        <dbReference type="ARBA" id="ARBA00023242"/>
    </source>
</evidence>
<dbReference type="EMBL" id="SWLE01000013">
    <property type="protein sequence ID" value="TNM92792.1"/>
    <property type="molecule type" value="Genomic_DNA"/>
</dbReference>
<dbReference type="PANTHER" id="PTHR45925">
    <property type="entry name" value="ZINC FINGER PROTEIN"/>
    <property type="match status" value="1"/>
</dbReference>
<dbReference type="SUPFAM" id="SSF57667">
    <property type="entry name" value="beta-beta-alpha zinc fingers"/>
    <property type="match status" value="3"/>
</dbReference>
<dbReference type="AlphaFoldDB" id="A0A4Z2BLG7"/>
<feature type="domain" description="C2H2-type" evidence="13">
    <location>
        <begin position="231"/>
        <end position="258"/>
    </location>
</feature>
<dbReference type="Gene3D" id="3.30.160.60">
    <property type="entry name" value="Classic Zinc Finger"/>
    <property type="match status" value="3"/>
</dbReference>
<dbReference type="Pfam" id="PF00096">
    <property type="entry name" value="zf-C2H2"/>
    <property type="match status" value="3"/>
</dbReference>
<dbReference type="InterPro" id="IPR051967">
    <property type="entry name" value="Krueppel_C2H2-ZF"/>
</dbReference>
<feature type="compositionally biased region" description="Polar residues" evidence="12">
    <location>
        <begin position="647"/>
        <end position="658"/>
    </location>
</feature>
<feature type="region of interest" description="Disordered" evidence="12">
    <location>
        <begin position="193"/>
        <end position="214"/>
    </location>
</feature>
<evidence type="ECO:0000256" key="8">
    <source>
        <dbReference type="ARBA" id="ARBA00023125"/>
    </source>
</evidence>
<feature type="compositionally biased region" description="Polar residues" evidence="12">
    <location>
        <begin position="404"/>
        <end position="416"/>
    </location>
</feature>
<evidence type="ECO:0000256" key="3">
    <source>
        <dbReference type="ARBA" id="ARBA00022723"/>
    </source>
</evidence>
<feature type="compositionally biased region" description="Basic and acidic residues" evidence="12">
    <location>
        <begin position="389"/>
        <end position="403"/>
    </location>
</feature>
<feature type="region of interest" description="Disordered" evidence="12">
    <location>
        <begin position="361"/>
        <end position="420"/>
    </location>
</feature>
<evidence type="ECO:0000313" key="14">
    <source>
        <dbReference type="EMBL" id="TNM92792.1"/>
    </source>
</evidence>
<dbReference type="GO" id="GO:0000978">
    <property type="term" value="F:RNA polymerase II cis-regulatory region sequence-specific DNA binding"/>
    <property type="evidence" value="ECO:0007669"/>
    <property type="project" value="TreeGrafter"/>
</dbReference>
<sequence>MEKKRDDIPANSGAPVKVEPEESVICGHTCGVCSRSFPLLSSLSQHMRSHTQEKPYKCPHCQYRTAQKGSLKNHIRSHKLGLFQQRLSDKNVELSEEQKNILEIPKSGDTELEKTTFIGKVKRKGSKRRNSEADVMEAEADRGCCTCIICDQAFPDMLLLKSHMKVHGGPEDYGCRLCGRRFRQAWSLQSHVYTHRSKARPKGDRPSKSHVTINGVPQEPASLVNEVCLYELCSTCGNFFPDRASLQIHEALHQHNSSTLNPPQEETDVTDSQSKSFFMESLGLTSVKAKKTRVETSPGGQMVGLDPCCSYQTLMLSTKGRLTKTHLPKKPVAQDTNKVKRMAKDTDKVKRVPKDNIKVELMEQDTDMVKHVSSKQGKKRKQVTTSDSQNKKLKLETNREQPSKMESQGRSGNKKSNIPLGLGHAFYKELHSKTPKEVPTGNSVSTNRNGIKVYFCQHCNFRTGSSSILEFHRYTMHPDHLDPQWNYFRVPTTISQIGLENLLYTEYSQTHSGQVIIAGIKGPRHANDTKLGALNLSLLNSNHGDLFVKKNDIIRYECSFCTHTSYYPEVLWMHQQIEHKVYASCPMAPKWAVSNSSLKSLKAVTPKWRRTGPPPFLKGKDCPALSIQKSQRTKPQGTTAKDRHASDQTQSSRQTGSMPQKKAKHKKQTVELGGNTSGVPTSSTSAVAFNKNTSRSQPTSSPNHHRSAADANFPQEGLGFMLARHHSGMALSIAANKPRPRRNSADSSSGPNDLDPCAALNMLSQKAYSEPPVAPIKADSAEEHPGDIDILGLLRCHPPHELVSLCQQWSFIDPKTDPKEQSHCNGIPGLVQSSPETSLETAAPNLPQALLARLLPLASSLHHESEKLQSHIHCIPPHKRGSS</sequence>
<keyword evidence="3" id="KW-0479">Metal-binding</keyword>
<evidence type="ECO:0000313" key="15">
    <source>
        <dbReference type="Proteomes" id="UP000516260"/>
    </source>
</evidence>
<feature type="domain" description="C2H2-type" evidence="13">
    <location>
        <begin position="145"/>
        <end position="172"/>
    </location>
</feature>
<evidence type="ECO:0000256" key="1">
    <source>
        <dbReference type="ARBA" id="ARBA00004123"/>
    </source>
</evidence>
<keyword evidence="8" id="KW-0238">DNA-binding</keyword>
<feature type="compositionally biased region" description="Basic residues" evidence="12">
    <location>
        <begin position="372"/>
        <end position="382"/>
    </location>
</feature>